<comment type="caution">
    <text evidence="5">The sequence shown here is derived from an EMBL/GenBank/DDBJ whole genome shotgun (WGS) entry which is preliminary data.</text>
</comment>
<dbReference type="EMBL" id="DXDA01000043">
    <property type="protein sequence ID" value="HIY68797.1"/>
    <property type="molecule type" value="Genomic_DNA"/>
</dbReference>
<dbReference type="PANTHER" id="PTHR23416">
    <property type="entry name" value="SIALIC ACID SYNTHASE-RELATED"/>
    <property type="match status" value="1"/>
</dbReference>
<gene>
    <name evidence="5" type="ORF">H9828_05215</name>
</gene>
<dbReference type="PANTHER" id="PTHR23416:SF23">
    <property type="entry name" value="ACETYLTRANSFERASE C18B11.09C-RELATED"/>
    <property type="match status" value="1"/>
</dbReference>
<dbReference type="PROSITE" id="PS00101">
    <property type="entry name" value="HEXAPEP_TRANSFERASES"/>
    <property type="match status" value="1"/>
</dbReference>
<dbReference type="Gene3D" id="2.160.10.10">
    <property type="entry name" value="Hexapeptide repeat proteins"/>
    <property type="match status" value="1"/>
</dbReference>
<keyword evidence="4" id="KW-0012">Acyltransferase</keyword>
<evidence type="ECO:0000313" key="6">
    <source>
        <dbReference type="Proteomes" id="UP000886844"/>
    </source>
</evidence>
<name>A0A9D1YZU3_9BACT</name>
<proteinExistence type="inferred from homology"/>
<dbReference type="Pfam" id="PF14602">
    <property type="entry name" value="Hexapep_2"/>
    <property type="match status" value="2"/>
</dbReference>
<evidence type="ECO:0000313" key="5">
    <source>
        <dbReference type="EMBL" id="HIY68797.1"/>
    </source>
</evidence>
<reference evidence="5" key="1">
    <citation type="journal article" date="2021" name="PeerJ">
        <title>Extensive microbial diversity within the chicken gut microbiome revealed by metagenomics and culture.</title>
        <authorList>
            <person name="Gilroy R."/>
            <person name="Ravi A."/>
            <person name="Getino M."/>
            <person name="Pursley I."/>
            <person name="Horton D.L."/>
            <person name="Alikhan N.F."/>
            <person name="Baker D."/>
            <person name="Gharbi K."/>
            <person name="Hall N."/>
            <person name="Watson M."/>
            <person name="Adriaenssens E.M."/>
            <person name="Foster-Nyarko E."/>
            <person name="Jarju S."/>
            <person name="Secka A."/>
            <person name="Antonio M."/>
            <person name="Oren A."/>
            <person name="Chaudhuri R.R."/>
            <person name="La Ragione R."/>
            <person name="Hildebrand F."/>
            <person name="Pallen M.J."/>
        </authorList>
    </citation>
    <scope>NUCLEOTIDE SEQUENCE</scope>
    <source>
        <strain evidence="5">5134</strain>
    </source>
</reference>
<keyword evidence="3" id="KW-0677">Repeat</keyword>
<organism evidence="5 6">
    <name type="scientific">Candidatus Alistipes intestinigallinarum</name>
    <dbReference type="NCBI Taxonomy" id="2838440"/>
    <lineage>
        <taxon>Bacteria</taxon>
        <taxon>Pseudomonadati</taxon>
        <taxon>Bacteroidota</taxon>
        <taxon>Bacteroidia</taxon>
        <taxon>Bacteroidales</taxon>
        <taxon>Rikenellaceae</taxon>
        <taxon>Alistipes</taxon>
    </lineage>
</organism>
<dbReference type="SUPFAM" id="SSF51161">
    <property type="entry name" value="Trimeric LpxA-like enzymes"/>
    <property type="match status" value="1"/>
</dbReference>
<dbReference type="InterPro" id="IPR001451">
    <property type="entry name" value="Hexapep"/>
</dbReference>
<dbReference type="InterPro" id="IPR011004">
    <property type="entry name" value="Trimer_LpxA-like_sf"/>
</dbReference>
<keyword evidence="2" id="KW-0808">Transferase</keyword>
<dbReference type="GO" id="GO:0008374">
    <property type="term" value="F:O-acyltransferase activity"/>
    <property type="evidence" value="ECO:0007669"/>
    <property type="project" value="TreeGrafter"/>
</dbReference>
<evidence type="ECO:0000256" key="3">
    <source>
        <dbReference type="ARBA" id="ARBA00022737"/>
    </source>
</evidence>
<evidence type="ECO:0000256" key="2">
    <source>
        <dbReference type="ARBA" id="ARBA00022679"/>
    </source>
</evidence>
<accession>A0A9D1YZU3</accession>
<comment type="similarity">
    <text evidence="1">Belongs to the transferase hexapeptide repeat family.</text>
</comment>
<dbReference type="InterPro" id="IPR018357">
    <property type="entry name" value="Hexapep_transf_CS"/>
</dbReference>
<dbReference type="Proteomes" id="UP000886844">
    <property type="component" value="Unassembled WGS sequence"/>
</dbReference>
<reference evidence="5" key="2">
    <citation type="submission" date="2021-04" db="EMBL/GenBank/DDBJ databases">
        <authorList>
            <person name="Gilroy R."/>
        </authorList>
    </citation>
    <scope>NUCLEOTIDE SEQUENCE</scope>
    <source>
        <strain evidence="5">5134</strain>
    </source>
</reference>
<dbReference type="AlphaFoldDB" id="A0A9D1YZU3"/>
<protein>
    <submittedName>
        <fullName evidence="5">Sugar O-acetyltransferase</fullName>
    </submittedName>
</protein>
<evidence type="ECO:0000256" key="1">
    <source>
        <dbReference type="ARBA" id="ARBA00007274"/>
    </source>
</evidence>
<evidence type="ECO:0000256" key="4">
    <source>
        <dbReference type="ARBA" id="ARBA00023315"/>
    </source>
</evidence>
<dbReference type="InterPro" id="IPR051159">
    <property type="entry name" value="Hexapeptide_acetyltransf"/>
</dbReference>
<sequence>MTLEAFLEHVAARRPLDTPEIGAFMDAMSDRARRITCEMNGTYHSQAELRALMGRLFGRPVDPTFRLFPPFHTDFGQNIHIGRNVFINAGCHFQDHGGVTLGDGTLVGHNVVFATLNHDLDPARRAAMTPAPIVVGRNVWIGSNATILQGVTIGDGAVVAAGAVVTRDVEPNTVVGGVPARLIWRIGKPAGERKRIAEL</sequence>